<protein>
    <submittedName>
        <fullName evidence="1">Uncharacterized protein</fullName>
    </submittedName>
</protein>
<keyword evidence="2" id="KW-1185">Reference proteome</keyword>
<evidence type="ECO:0000313" key="2">
    <source>
        <dbReference type="Proteomes" id="UP001283361"/>
    </source>
</evidence>
<reference evidence="1" key="1">
    <citation type="journal article" date="2023" name="G3 (Bethesda)">
        <title>A reference genome for the long-term kleptoplast-retaining sea slug Elysia crispata morphotype clarki.</title>
        <authorList>
            <person name="Eastman K.E."/>
            <person name="Pendleton A.L."/>
            <person name="Shaikh M.A."/>
            <person name="Suttiyut T."/>
            <person name="Ogas R."/>
            <person name="Tomko P."/>
            <person name="Gavelis G."/>
            <person name="Widhalm J.R."/>
            <person name="Wisecaver J.H."/>
        </authorList>
    </citation>
    <scope>NUCLEOTIDE SEQUENCE</scope>
    <source>
        <strain evidence="1">ECLA1</strain>
    </source>
</reference>
<gene>
    <name evidence="1" type="ORF">RRG08_062690</name>
</gene>
<organism evidence="1 2">
    <name type="scientific">Elysia crispata</name>
    <name type="common">lettuce slug</name>
    <dbReference type="NCBI Taxonomy" id="231223"/>
    <lineage>
        <taxon>Eukaryota</taxon>
        <taxon>Metazoa</taxon>
        <taxon>Spiralia</taxon>
        <taxon>Lophotrochozoa</taxon>
        <taxon>Mollusca</taxon>
        <taxon>Gastropoda</taxon>
        <taxon>Heterobranchia</taxon>
        <taxon>Euthyneura</taxon>
        <taxon>Panpulmonata</taxon>
        <taxon>Sacoglossa</taxon>
        <taxon>Placobranchoidea</taxon>
        <taxon>Plakobranchidae</taxon>
        <taxon>Elysia</taxon>
    </lineage>
</organism>
<name>A0AAE0ZVD8_9GAST</name>
<comment type="caution">
    <text evidence="1">The sequence shown here is derived from an EMBL/GenBank/DDBJ whole genome shotgun (WGS) entry which is preliminary data.</text>
</comment>
<evidence type="ECO:0000313" key="1">
    <source>
        <dbReference type="EMBL" id="KAK3776349.1"/>
    </source>
</evidence>
<proteinExistence type="predicted"/>
<dbReference type="AlphaFoldDB" id="A0AAE0ZVD8"/>
<accession>A0AAE0ZVD8</accession>
<sequence>MFSYLSLSQQICGETGALDVLISLPESTDLCQRLEPWMFSYLSLTQQICGETGALDVLISLPDSTDLCQRLEPWMFSYLSLTQQICGELKCAETRFPQHFKTKLRLGESAESSRCISLPL</sequence>
<dbReference type="EMBL" id="JAWDGP010003219">
    <property type="protein sequence ID" value="KAK3776349.1"/>
    <property type="molecule type" value="Genomic_DNA"/>
</dbReference>
<dbReference type="Proteomes" id="UP001283361">
    <property type="component" value="Unassembled WGS sequence"/>
</dbReference>